<reference evidence="2 3" key="1">
    <citation type="journal article" date="2016" name="Nat. Commun.">
        <title>Thousands of microbial genomes shed light on interconnected biogeochemical processes in an aquifer system.</title>
        <authorList>
            <person name="Anantharaman K."/>
            <person name="Brown C.T."/>
            <person name="Hug L.A."/>
            <person name="Sharon I."/>
            <person name="Castelle C.J."/>
            <person name="Probst A.J."/>
            <person name="Thomas B.C."/>
            <person name="Singh A."/>
            <person name="Wilkins M.J."/>
            <person name="Karaoz U."/>
            <person name="Brodie E.L."/>
            <person name="Williams K.H."/>
            <person name="Hubbard S.S."/>
            <person name="Banfield J.F."/>
        </authorList>
    </citation>
    <scope>NUCLEOTIDE SEQUENCE [LARGE SCALE GENOMIC DNA]</scope>
</reference>
<organism evidence="2 3">
    <name type="scientific">Candidatus Staskawiczbacteria bacterium RIFOXYB1_FULL_37_44</name>
    <dbReference type="NCBI Taxonomy" id="1802223"/>
    <lineage>
        <taxon>Bacteria</taxon>
        <taxon>Candidatus Staskawicziibacteriota</taxon>
    </lineage>
</organism>
<accession>A0A1G2IUD9</accession>
<evidence type="ECO:0000256" key="1">
    <source>
        <dbReference type="SAM" id="MobiDB-lite"/>
    </source>
</evidence>
<evidence type="ECO:0000313" key="2">
    <source>
        <dbReference type="EMBL" id="OGZ78415.1"/>
    </source>
</evidence>
<sequence length="165" mass="18800">MELKNIGSTFSSKTDALLFEIIQKNSLDEDKTSVLLTAITMFFSRNEISESQMLDLIQKEIKVSPQTAEQIAKEIKEKLIPTLWNKMPETEKNLLLYGNKVKTEETKKIEKTDADIFPKVEMPVPKGKNKFTLKKIEKISASGGEEPAPQIKPRTEPDSYREPIE</sequence>
<feature type="region of interest" description="Disordered" evidence="1">
    <location>
        <begin position="137"/>
        <end position="165"/>
    </location>
</feature>
<dbReference type="Proteomes" id="UP000178650">
    <property type="component" value="Unassembled WGS sequence"/>
</dbReference>
<gene>
    <name evidence="2" type="ORF">A2358_02585</name>
</gene>
<evidence type="ECO:0000313" key="3">
    <source>
        <dbReference type="Proteomes" id="UP000178650"/>
    </source>
</evidence>
<dbReference type="EMBL" id="MHPJ01000021">
    <property type="protein sequence ID" value="OGZ78415.1"/>
    <property type="molecule type" value="Genomic_DNA"/>
</dbReference>
<protein>
    <submittedName>
        <fullName evidence="2">Uncharacterized protein</fullName>
    </submittedName>
</protein>
<dbReference type="AlphaFoldDB" id="A0A1G2IUD9"/>
<comment type="caution">
    <text evidence="2">The sequence shown here is derived from an EMBL/GenBank/DDBJ whole genome shotgun (WGS) entry which is preliminary data.</text>
</comment>
<feature type="compositionally biased region" description="Basic and acidic residues" evidence="1">
    <location>
        <begin position="153"/>
        <end position="165"/>
    </location>
</feature>
<proteinExistence type="predicted"/>
<name>A0A1G2IUD9_9BACT</name>